<dbReference type="GO" id="GO:0005524">
    <property type="term" value="F:ATP binding"/>
    <property type="evidence" value="ECO:0007669"/>
    <property type="project" value="UniProtKB-KW"/>
</dbReference>
<dbReference type="Gene3D" id="3.40.50.12780">
    <property type="entry name" value="N-terminal domain of ligase-like"/>
    <property type="match status" value="1"/>
</dbReference>
<dbReference type="Proteomes" id="UP000243626">
    <property type="component" value="Chromosome"/>
</dbReference>
<dbReference type="InterPro" id="IPR000873">
    <property type="entry name" value="AMP-dep_synth/lig_dom"/>
</dbReference>
<dbReference type="PROSITE" id="PS00455">
    <property type="entry name" value="AMP_BINDING"/>
    <property type="match status" value="1"/>
</dbReference>
<dbReference type="Pfam" id="PF00501">
    <property type="entry name" value="AMP-binding"/>
    <property type="match status" value="1"/>
</dbReference>
<comment type="similarity">
    <text evidence="1">Belongs to the ATP-dependent AMP-binding enzyme family.</text>
</comment>
<dbReference type="Pfam" id="PF13193">
    <property type="entry name" value="AMP-binding_C"/>
    <property type="match status" value="1"/>
</dbReference>
<feature type="domain" description="AMP-dependent synthetase/ligase" evidence="9">
    <location>
        <begin position="6"/>
        <end position="329"/>
    </location>
</feature>
<dbReference type="Gene3D" id="3.30.300.30">
    <property type="match status" value="1"/>
</dbReference>
<dbReference type="AlphaFoldDB" id="A0AAF0YP12"/>
<evidence type="ECO:0000313" key="11">
    <source>
        <dbReference type="EMBL" id="WOS96737.1"/>
    </source>
</evidence>
<dbReference type="KEGG" id="nmy:CJ229_003045"/>
<dbReference type="InterPro" id="IPR045851">
    <property type="entry name" value="AMP-bd_C_sf"/>
</dbReference>
<dbReference type="PANTHER" id="PTHR43201">
    <property type="entry name" value="ACYL-COA SYNTHETASE"/>
    <property type="match status" value="1"/>
</dbReference>
<protein>
    <recommendedName>
        <fullName evidence="2">Putative long chain fatty acid-CoA ligase VraA</fullName>
    </recommendedName>
    <alternativeName>
        <fullName evidence="7">Acyl-CoA synthetase</fullName>
    </alternativeName>
</protein>
<keyword evidence="8" id="KW-0175">Coiled coil</keyword>
<dbReference type="EMBL" id="CP136964">
    <property type="protein sequence ID" value="WOS96737.1"/>
    <property type="molecule type" value="Genomic_DNA"/>
</dbReference>
<evidence type="ECO:0000256" key="3">
    <source>
        <dbReference type="ARBA" id="ARBA00022428"/>
    </source>
</evidence>
<keyword evidence="6" id="KW-0067">ATP-binding</keyword>
<evidence type="ECO:0000256" key="8">
    <source>
        <dbReference type="SAM" id="Coils"/>
    </source>
</evidence>
<dbReference type="NCBIfam" id="TIGR01923">
    <property type="entry name" value="menE"/>
    <property type="match status" value="1"/>
</dbReference>
<dbReference type="GO" id="GO:0009234">
    <property type="term" value="P:menaquinone biosynthetic process"/>
    <property type="evidence" value="ECO:0007669"/>
    <property type="project" value="UniProtKB-KW"/>
</dbReference>
<evidence type="ECO:0000256" key="6">
    <source>
        <dbReference type="ARBA" id="ARBA00022840"/>
    </source>
</evidence>
<sequence>MNHWLHRNSKNYPEKIAVIYEDLHLTYKQLQDKVHDLSQRIPNIKRVGLFIDNSVDSAILIHSLIERHIEIVMVNTRLSSEEINNQLMDVNVDTIFSTIDSDVLNKVNVNVIYYREIIQHDKASYEEVEANDDDILSIMFTSGTTGRPKAVTQTYLNHYASHINAMNGLNYDENSTWLMVNPIFHISGFSILMRAVISGCTLIIHNRFDSKHVLNDIERYKVTHTSFVPIMLSRIMNDKMIHSTDLSRLKAILMGGANTTPKLLNEALQFKLPVFNSFGMTETCSQIVIVSYDDDNILTGTVGKTNENIRVNENNELLVKGENVTSGYLNAEMITEDGFFNTGDIAEVKGGYLYILDRRDDLIISGGENIYPKEIEDIVLQYTDLKTCVVVKKEDEEWGQVPVLLIEENIDERTLINIFNTHLARYKHPKEIIVVKEIKYTPSGKISRKLNREAYINTSTSSF</sequence>
<evidence type="ECO:0000256" key="1">
    <source>
        <dbReference type="ARBA" id="ARBA00006432"/>
    </source>
</evidence>
<dbReference type="RefSeq" id="WP_102167395.1">
    <property type="nucleotide sequence ID" value="NZ_CP136964.1"/>
</dbReference>
<evidence type="ECO:0000256" key="7">
    <source>
        <dbReference type="ARBA" id="ARBA00032875"/>
    </source>
</evidence>
<dbReference type="InterPro" id="IPR042099">
    <property type="entry name" value="ANL_N_sf"/>
</dbReference>
<dbReference type="InterPro" id="IPR020845">
    <property type="entry name" value="AMP-binding_CS"/>
</dbReference>
<dbReference type="GO" id="GO:0006631">
    <property type="term" value="P:fatty acid metabolic process"/>
    <property type="evidence" value="ECO:0007669"/>
    <property type="project" value="TreeGrafter"/>
</dbReference>
<dbReference type="SUPFAM" id="SSF56801">
    <property type="entry name" value="Acetyl-CoA synthetase-like"/>
    <property type="match status" value="1"/>
</dbReference>
<evidence type="ECO:0000256" key="2">
    <source>
        <dbReference type="ARBA" id="ARBA00017625"/>
    </source>
</evidence>
<feature type="coiled-coil region" evidence="8">
    <location>
        <begin position="20"/>
        <end position="47"/>
    </location>
</feature>
<dbReference type="InterPro" id="IPR025110">
    <property type="entry name" value="AMP-bd_C"/>
</dbReference>
<name>A0AAF0YP12_9STAP</name>
<evidence type="ECO:0000256" key="5">
    <source>
        <dbReference type="ARBA" id="ARBA00022741"/>
    </source>
</evidence>
<feature type="domain" description="AMP-binding enzyme C-terminal" evidence="10">
    <location>
        <begin position="374"/>
        <end position="445"/>
    </location>
</feature>
<dbReference type="PANTHER" id="PTHR43201:SF5">
    <property type="entry name" value="MEDIUM-CHAIN ACYL-COA LIGASE ACSF2, MITOCHONDRIAL"/>
    <property type="match status" value="1"/>
</dbReference>
<evidence type="ECO:0000313" key="12">
    <source>
        <dbReference type="Proteomes" id="UP000243626"/>
    </source>
</evidence>
<keyword evidence="4 11" id="KW-0436">Ligase</keyword>
<dbReference type="GO" id="GO:0031956">
    <property type="term" value="F:medium-chain fatty acid-CoA ligase activity"/>
    <property type="evidence" value="ECO:0007669"/>
    <property type="project" value="TreeGrafter"/>
</dbReference>
<keyword evidence="12" id="KW-1185">Reference proteome</keyword>
<keyword evidence="5" id="KW-0547">Nucleotide-binding</keyword>
<dbReference type="GO" id="GO:0008756">
    <property type="term" value="F:o-succinylbenzoate-CoA ligase activity"/>
    <property type="evidence" value="ECO:0007669"/>
    <property type="project" value="InterPro"/>
</dbReference>
<evidence type="ECO:0000256" key="4">
    <source>
        <dbReference type="ARBA" id="ARBA00022598"/>
    </source>
</evidence>
<proteinExistence type="inferred from homology"/>
<organism evidence="11 12">
    <name type="scientific">Nosocomiicoccus massiliensis</name>
    <dbReference type="NCBI Taxonomy" id="1232430"/>
    <lineage>
        <taxon>Bacteria</taxon>
        <taxon>Bacillati</taxon>
        <taxon>Bacillota</taxon>
        <taxon>Bacilli</taxon>
        <taxon>Bacillales</taxon>
        <taxon>Staphylococcaceae</taxon>
        <taxon>Nosocomiicoccus</taxon>
    </lineage>
</organism>
<evidence type="ECO:0000259" key="9">
    <source>
        <dbReference type="Pfam" id="PF00501"/>
    </source>
</evidence>
<dbReference type="InterPro" id="IPR010192">
    <property type="entry name" value="MenE"/>
</dbReference>
<gene>
    <name evidence="11" type="primary">menE</name>
    <name evidence="11" type="ORF">CJ229_003045</name>
</gene>
<evidence type="ECO:0000259" key="10">
    <source>
        <dbReference type="Pfam" id="PF13193"/>
    </source>
</evidence>
<keyword evidence="3" id="KW-0474">Menaquinone biosynthesis</keyword>
<reference evidence="12" key="1">
    <citation type="submission" date="2017-09" db="EMBL/GenBank/DDBJ databases">
        <title>Bacterial strain isolated from the female urinary microbiota.</title>
        <authorList>
            <person name="Thomas-White K."/>
            <person name="Kumar N."/>
            <person name="Forster S."/>
            <person name="Putonti C."/>
            <person name="Lawley T."/>
            <person name="Wolfe A.J."/>
        </authorList>
    </citation>
    <scope>NUCLEOTIDE SEQUENCE [LARGE SCALE GENOMIC DNA]</scope>
    <source>
        <strain evidence="12">UMB0959</strain>
    </source>
</reference>
<accession>A0AAF0YP12</accession>